<organism evidence="3 4">
    <name type="scientific">Saccoglossus kowalevskii</name>
    <name type="common">Acorn worm</name>
    <dbReference type="NCBI Taxonomy" id="10224"/>
    <lineage>
        <taxon>Eukaryota</taxon>
        <taxon>Metazoa</taxon>
        <taxon>Hemichordata</taxon>
        <taxon>Enteropneusta</taxon>
        <taxon>Harrimaniidae</taxon>
        <taxon>Saccoglossus</taxon>
    </lineage>
</organism>
<name>A0ABM0M5H7_SACKO</name>
<feature type="region of interest" description="Disordered" evidence="2">
    <location>
        <begin position="629"/>
        <end position="648"/>
    </location>
</feature>
<dbReference type="InterPro" id="IPR011029">
    <property type="entry name" value="DEATH-like_dom_sf"/>
</dbReference>
<accession>A0ABM0M5H7</accession>
<dbReference type="Proteomes" id="UP000694865">
    <property type="component" value="Unplaced"/>
</dbReference>
<protein>
    <submittedName>
        <fullName evidence="4">Protein hook homolog</fullName>
    </submittedName>
</protein>
<evidence type="ECO:0000256" key="2">
    <source>
        <dbReference type="SAM" id="MobiDB-lite"/>
    </source>
</evidence>
<gene>
    <name evidence="4" type="primary">LOC100367764</name>
</gene>
<feature type="coiled-coil region" evidence="1">
    <location>
        <begin position="171"/>
        <end position="223"/>
    </location>
</feature>
<evidence type="ECO:0000313" key="3">
    <source>
        <dbReference type="Proteomes" id="UP000694865"/>
    </source>
</evidence>
<feature type="coiled-coil region" evidence="1">
    <location>
        <begin position="501"/>
        <end position="550"/>
    </location>
</feature>
<dbReference type="Gene3D" id="1.10.533.10">
    <property type="entry name" value="Death Domain, Fas"/>
    <property type="match status" value="1"/>
</dbReference>
<evidence type="ECO:0000256" key="1">
    <source>
        <dbReference type="SAM" id="Coils"/>
    </source>
</evidence>
<sequence>MTYISNNIDVERVINEIRKKNPRVFNVADEDRLQRRLPGEHKLAELIRILEVHDYGYQLLYNGIEQWSRTSKVLGRLDKGIVKKKPKDESLLEGMRDMFASQDARFKEEMNQIKEGQSTIKSEIGDARRELVLKTDSLYSDIAQLRTSLFDFRDKVNTNLKLLSNEIVEFKKSTEKDKRETKSLVENLAKKFEEQQKQRKGEIESITYKLAELERRIGNTETERGDGNMTAIFNKEEQIRKEIQDMKTNIQYYIQATNQKLNLLEQRMQRQETLSREDQEIHNIWQHATFVSECGVRRIMNDEQKKIVRDNLTFISENVNIDKVVDEIQKINPKVFNAADNDRLQRRLPGEHKLAELIRILEVREYGFQLLYNGIRKLSGPTTVLGRLENGIEKKKTQNIADSVAVKGKPVITYNRPVRKSEISGAEIMEGMAQMFAAQRSQFKDDIAEIKADIQSDIGDAKQDLITKNDSLLSDIGILRKTLFDFRDKVDRNILLLSQQLVQFKETAEKDKDEMKALVEDLTKRFKEQQEEGKKEIEFLTNKLLKIEKQMGMAESIQNQSGEGNIAAIFNREGQIRKEIQDLKSNMRYYMQATNQKLNSLEQRMQKQETLSQENQAMSPIIHIIVQLQGAAKRDSDDSGTEDGAYGP</sequence>
<proteinExistence type="predicted"/>
<reference evidence="4" key="1">
    <citation type="submission" date="2025-08" db="UniProtKB">
        <authorList>
            <consortium name="RefSeq"/>
        </authorList>
    </citation>
    <scope>IDENTIFICATION</scope>
    <source>
        <tissue evidence="4">Testes</tissue>
    </source>
</reference>
<evidence type="ECO:0000313" key="4">
    <source>
        <dbReference type="RefSeq" id="XP_006815268.1"/>
    </source>
</evidence>
<dbReference type="GeneID" id="100367764"/>
<feature type="coiled-coil region" evidence="1">
    <location>
        <begin position="591"/>
        <end position="618"/>
    </location>
</feature>
<dbReference type="RefSeq" id="XP_006815268.1">
    <property type="nucleotide sequence ID" value="XM_006815205.1"/>
</dbReference>
<keyword evidence="3" id="KW-1185">Reference proteome</keyword>
<keyword evidence="1" id="KW-0175">Coiled coil</keyword>